<feature type="transmembrane region" description="Helical" evidence="8">
    <location>
        <begin position="312"/>
        <end position="328"/>
    </location>
</feature>
<dbReference type="RefSeq" id="WP_232877855.1">
    <property type="nucleotide sequence ID" value="NZ_JAJSOJ010000029.1"/>
</dbReference>
<proteinExistence type="inferred from homology"/>
<comment type="subcellular location">
    <subcellularLocation>
        <location evidence="1">Cell membrane</location>
        <topology evidence="1">Multi-pass membrane protein</topology>
    </subcellularLocation>
</comment>
<protein>
    <submittedName>
        <fullName evidence="9">DUF2029 domain-containing protein</fullName>
    </submittedName>
</protein>
<accession>A0ABS8VYG6</accession>
<evidence type="ECO:0000313" key="9">
    <source>
        <dbReference type="EMBL" id="MCE0744170.1"/>
    </source>
</evidence>
<keyword evidence="3" id="KW-0808">Transferase</keyword>
<comment type="similarity">
    <text evidence="7">Belongs to the glycosyltransferase 87 family.</text>
</comment>
<evidence type="ECO:0000256" key="3">
    <source>
        <dbReference type="ARBA" id="ARBA00022679"/>
    </source>
</evidence>
<name>A0ABS8VYG6_9PROT</name>
<organism evidence="9 10">
    <name type="scientific">Acetobacter sicerae</name>
    <dbReference type="NCBI Taxonomy" id="85325"/>
    <lineage>
        <taxon>Bacteria</taxon>
        <taxon>Pseudomonadati</taxon>
        <taxon>Pseudomonadota</taxon>
        <taxon>Alphaproteobacteria</taxon>
        <taxon>Acetobacterales</taxon>
        <taxon>Acetobacteraceae</taxon>
        <taxon>Acetobacter</taxon>
    </lineage>
</organism>
<feature type="transmembrane region" description="Helical" evidence="8">
    <location>
        <begin position="148"/>
        <end position="176"/>
    </location>
</feature>
<dbReference type="InterPro" id="IPR018584">
    <property type="entry name" value="GT87"/>
</dbReference>
<gene>
    <name evidence="9" type="ORF">LWC05_09785</name>
</gene>
<keyword evidence="2" id="KW-1003">Cell membrane</keyword>
<feature type="transmembrane region" description="Helical" evidence="8">
    <location>
        <begin position="117"/>
        <end position="136"/>
    </location>
</feature>
<evidence type="ECO:0000256" key="6">
    <source>
        <dbReference type="ARBA" id="ARBA00023136"/>
    </source>
</evidence>
<evidence type="ECO:0000256" key="8">
    <source>
        <dbReference type="SAM" id="Phobius"/>
    </source>
</evidence>
<feature type="transmembrane region" description="Helical" evidence="8">
    <location>
        <begin position="282"/>
        <end position="300"/>
    </location>
</feature>
<feature type="transmembrane region" description="Helical" evidence="8">
    <location>
        <begin position="12"/>
        <end position="35"/>
    </location>
</feature>
<keyword evidence="4 8" id="KW-0812">Transmembrane</keyword>
<comment type="caution">
    <text evidence="9">The sequence shown here is derived from an EMBL/GenBank/DDBJ whole genome shotgun (WGS) entry which is preliminary data.</text>
</comment>
<evidence type="ECO:0000256" key="5">
    <source>
        <dbReference type="ARBA" id="ARBA00022989"/>
    </source>
</evidence>
<keyword evidence="6 8" id="KW-0472">Membrane</keyword>
<feature type="transmembrane region" description="Helical" evidence="8">
    <location>
        <begin position="215"/>
        <end position="236"/>
    </location>
</feature>
<keyword evidence="5 8" id="KW-1133">Transmembrane helix</keyword>
<evidence type="ECO:0000256" key="1">
    <source>
        <dbReference type="ARBA" id="ARBA00004651"/>
    </source>
</evidence>
<evidence type="ECO:0000313" key="10">
    <source>
        <dbReference type="Proteomes" id="UP001521074"/>
    </source>
</evidence>
<keyword evidence="10" id="KW-1185">Reference proteome</keyword>
<sequence length="404" mass="44651">MTASAPSGKRPASLLFFLVWFCIRVWMVCSCTILITHGLSQLHAGWTDGAGHPFCEDFLNLWSAGFLLLHHHLMVAYSFEAFHHFQIGIVHHSINLYHYSYPPVTALLSLPFSLLPYPLACVLWQGGGWLAFALVLRRIIPKHWSLVALAWPAVFVNTLSGQTGCWIAAIIGYALLAFHNNQKIRAGLVLSLLVAKPQLGWVIPLALLSGREWKTLFAMTAGSAGLLALSILAAGIQPWLAWHERLGILRRFILEDGSGVMQRMMSIFVLVRHAGASVDTAWLMQAAATLISVLLLMMVWNRARNNHTPFPVKASVLILAILTATPYVSDYDCVVLAFPCVWLWPLANRWGRSILSMAALSPLMAAGIALCTGIPLAAVFLWTAYIWTIAQVTSQKIGFQSLKY</sequence>
<evidence type="ECO:0000256" key="2">
    <source>
        <dbReference type="ARBA" id="ARBA00022475"/>
    </source>
</evidence>
<dbReference type="Proteomes" id="UP001521074">
    <property type="component" value="Unassembled WGS sequence"/>
</dbReference>
<dbReference type="Pfam" id="PF09594">
    <property type="entry name" value="GT87"/>
    <property type="match status" value="1"/>
</dbReference>
<feature type="transmembrane region" description="Helical" evidence="8">
    <location>
        <begin position="188"/>
        <end position="208"/>
    </location>
</feature>
<evidence type="ECO:0000256" key="7">
    <source>
        <dbReference type="ARBA" id="ARBA00024033"/>
    </source>
</evidence>
<evidence type="ECO:0000256" key="4">
    <source>
        <dbReference type="ARBA" id="ARBA00022692"/>
    </source>
</evidence>
<dbReference type="EMBL" id="JAJSOJ010000029">
    <property type="protein sequence ID" value="MCE0744170.1"/>
    <property type="molecule type" value="Genomic_DNA"/>
</dbReference>
<reference evidence="9 10" key="1">
    <citation type="submission" date="2021-12" db="EMBL/GenBank/DDBJ databases">
        <title>Genome sequence of Acetobacter sicerae DmPark20a_162.</title>
        <authorList>
            <person name="Chaston J.M."/>
        </authorList>
    </citation>
    <scope>NUCLEOTIDE SEQUENCE [LARGE SCALE GENOMIC DNA]</scope>
    <source>
        <strain evidence="9 10">DmPark20a_162</strain>
    </source>
</reference>
<feature type="transmembrane region" description="Helical" evidence="8">
    <location>
        <begin position="363"/>
        <end position="387"/>
    </location>
</feature>